<dbReference type="EMBL" id="BJXX01000063">
    <property type="protein sequence ID" value="GEN34067.1"/>
    <property type="molecule type" value="Genomic_DNA"/>
</dbReference>
<name>A0A511V558_9BACL</name>
<dbReference type="RefSeq" id="WP_170230194.1">
    <property type="nucleotide sequence ID" value="NZ_BJXX01000063.1"/>
</dbReference>
<sequence>MSPKKKKLRKSPGRLYHVIRRYGLDDIDKNELKKYFPAHKKKKRSSK</sequence>
<protein>
    <submittedName>
        <fullName evidence="1">Uncharacterized protein</fullName>
    </submittedName>
</protein>
<organism evidence="1 2">
    <name type="scientific">Aneurinibacillus danicus</name>
    <dbReference type="NCBI Taxonomy" id="267746"/>
    <lineage>
        <taxon>Bacteria</taxon>
        <taxon>Bacillati</taxon>
        <taxon>Bacillota</taxon>
        <taxon>Bacilli</taxon>
        <taxon>Bacillales</taxon>
        <taxon>Paenibacillaceae</taxon>
        <taxon>Aneurinibacillus group</taxon>
        <taxon>Aneurinibacillus</taxon>
    </lineage>
</organism>
<accession>A0A511V558</accession>
<proteinExistence type="predicted"/>
<dbReference type="AlphaFoldDB" id="A0A511V558"/>
<dbReference type="Proteomes" id="UP000321157">
    <property type="component" value="Unassembled WGS sequence"/>
</dbReference>
<evidence type="ECO:0000313" key="1">
    <source>
        <dbReference type="EMBL" id="GEN34067.1"/>
    </source>
</evidence>
<keyword evidence="2" id="KW-1185">Reference proteome</keyword>
<reference evidence="1 2" key="1">
    <citation type="submission" date="2019-07" db="EMBL/GenBank/DDBJ databases">
        <title>Whole genome shotgun sequence of Aneurinibacillus danicus NBRC 102444.</title>
        <authorList>
            <person name="Hosoyama A."/>
            <person name="Uohara A."/>
            <person name="Ohji S."/>
            <person name="Ichikawa N."/>
        </authorList>
    </citation>
    <scope>NUCLEOTIDE SEQUENCE [LARGE SCALE GENOMIC DNA]</scope>
    <source>
        <strain evidence="1 2">NBRC 102444</strain>
    </source>
</reference>
<comment type="caution">
    <text evidence="1">The sequence shown here is derived from an EMBL/GenBank/DDBJ whole genome shotgun (WGS) entry which is preliminary data.</text>
</comment>
<evidence type="ECO:0000313" key="2">
    <source>
        <dbReference type="Proteomes" id="UP000321157"/>
    </source>
</evidence>
<gene>
    <name evidence="1" type="ORF">ADA01nite_15270</name>
</gene>